<evidence type="ECO:0000256" key="3">
    <source>
        <dbReference type="SAM" id="MobiDB-lite"/>
    </source>
</evidence>
<dbReference type="PANTHER" id="PTHR15261">
    <property type="entry name" value="THROMBOSPONDIN-TYPE LAMININ G DOMAIN AND EAR REPEAT-CONTAINING"/>
    <property type="match status" value="1"/>
</dbReference>
<keyword evidence="5" id="KW-1185">Reference proteome</keyword>
<protein>
    <submittedName>
        <fullName evidence="4">Uncharacterized protein</fullName>
    </submittedName>
</protein>
<evidence type="ECO:0000313" key="5">
    <source>
        <dbReference type="Proteomes" id="UP000275408"/>
    </source>
</evidence>
<gene>
    <name evidence="4" type="ORF">pdam_00017756</name>
</gene>
<dbReference type="GO" id="GO:0007165">
    <property type="term" value="P:signal transduction"/>
    <property type="evidence" value="ECO:0007669"/>
    <property type="project" value="TreeGrafter"/>
</dbReference>
<accession>A0A3M6TIN2</accession>
<feature type="region of interest" description="Disordered" evidence="3">
    <location>
        <begin position="21"/>
        <end position="40"/>
    </location>
</feature>
<evidence type="ECO:0000256" key="1">
    <source>
        <dbReference type="ARBA" id="ARBA00022729"/>
    </source>
</evidence>
<evidence type="ECO:0000256" key="2">
    <source>
        <dbReference type="ARBA" id="ARBA00022737"/>
    </source>
</evidence>
<sequence>MEERQIQTDVLHKLDTIKMEKTEKMDKTGEKGESGMHGVNENAGIKIHTSAVTNWERGEMGQKGVKCSTGFHFFEKVQDLPTRGAVTVQHFTVNGSLFLTFGNYYGDIHKYKTSSMVYKMDEPTEKFTLYQTLQTRGAHGIEYFSIADKHFLAVAHHRDGTHELNSVEMDSSLWYFRNYQQKKLHTSSSSH</sequence>
<name>A0A3M6TIN2_POCDA</name>
<keyword evidence="1" id="KW-0732">Signal</keyword>
<dbReference type="OrthoDB" id="408373at2759"/>
<dbReference type="EMBL" id="RCHS01003508">
    <property type="protein sequence ID" value="RMX41282.1"/>
    <property type="molecule type" value="Genomic_DNA"/>
</dbReference>
<dbReference type="InterPro" id="IPR009039">
    <property type="entry name" value="EAR"/>
</dbReference>
<dbReference type="PANTHER" id="PTHR15261:SF4">
    <property type="entry name" value="THROMBOSPONDIN-TYPE LAMININ G DOMAIN AND EAR REPEAT-CONTAINING PROTEIN"/>
    <property type="match status" value="1"/>
</dbReference>
<comment type="caution">
    <text evidence="4">The sequence shown here is derived from an EMBL/GenBank/DDBJ whole genome shotgun (WGS) entry which is preliminary data.</text>
</comment>
<feature type="compositionally biased region" description="Basic and acidic residues" evidence="3">
    <location>
        <begin position="21"/>
        <end position="34"/>
    </location>
</feature>
<reference evidence="4 5" key="1">
    <citation type="journal article" date="2018" name="Sci. Rep.">
        <title>Comparative analysis of the Pocillopora damicornis genome highlights role of immune system in coral evolution.</title>
        <authorList>
            <person name="Cunning R."/>
            <person name="Bay R.A."/>
            <person name="Gillette P."/>
            <person name="Baker A.C."/>
            <person name="Traylor-Knowles N."/>
        </authorList>
    </citation>
    <scope>NUCLEOTIDE SEQUENCE [LARGE SCALE GENOMIC DNA]</scope>
    <source>
        <strain evidence="4">RSMAS</strain>
        <tissue evidence="4">Whole animal</tissue>
    </source>
</reference>
<organism evidence="4 5">
    <name type="scientific">Pocillopora damicornis</name>
    <name type="common">Cauliflower coral</name>
    <name type="synonym">Millepora damicornis</name>
    <dbReference type="NCBI Taxonomy" id="46731"/>
    <lineage>
        <taxon>Eukaryota</taxon>
        <taxon>Metazoa</taxon>
        <taxon>Cnidaria</taxon>
        <taxon>Anthozoa</taxon>
        <taxon>Hexacorallia</taxon>
        <taxon>Scleractinia</taxon>
        <taxon>Astrocoeniina</taxon>
        <taxon>Pocilloporidae</taxon>
        <taxon>Pocillopora</taxon>
    </lineage>
</organism>
<keyword evidence="2" id="KW-0677">Repeat</keyword>
<dbReference type="PROSITE" id="PS50912">
    <property type="entry name" value="EAR"/>
    <property type="match status" value="2"/>
</dbReference>
<dbReference type="Proteomes" id="UP000275408">
    <property type="component" value="Unassembled WGS sequence"/>
</dbReference>
<dbReference type="InterPro" id="IPR005492">
    <property type="entry name" value="EPTP"/>
</dbReference>
<dbReference type="Pfam" id="PF03736">
    <property type="entry name" value="EPTP"/>
    <property type="match status" value="2"/>
</dbReference>
<proteinExistence type="predicted"/>
<dbReference type="AlphaFoldDB" id="A0A3M6TIN2"/>
<evidence type="ECO:0000313" key="4">
    <source>
        <dbReference type="EMBL" id="RMX41282.1"/>
    </source>
</evidence>